<evidence type="ECO:0000313" key="2">
    <source>
        <dbReference type="Proteomes" id="UP001186041"/>
    </source>
</evidence>
<reference evidence="1" key="1">
    <citation type="submission" date="2023-10" db="EMBL/GenBank/DDBJ databases">
        <title>Mycolicibacterium fortuitum clinical isolates causing pulmonary infections in humans.</title>
        <authorList>
            <person name="Mejia-Ponce P.M."/>
            <person name="Zenteno-Cuevas R."/>
            <person name="Licona-Cassani C."/>
        </authorList>
    </citation>
    <scope>NUCLEOTIDE SEQUENCE</scope>
    <source>
        <strain evidence="1">M8</strain>
    </source>
</reference>
<dbReference type="Proteomes" id="UP001186041">
    <property type="component" value="Unassembled WGS sequence"/>
</dbReference>
<protein>
    <submittedName>
        <fullName evidence="1">Uncharacterized protein</fullName>
    </submittedName>
</protein>
<dbReference type="AlphaFoldDB" id="A0AAE5ABE0"/>
<organism evidence="1 2">
    <name type="scientific">Mycolicibacterium fortuitum</name>
    <name type="common">Mycobacterium fortuitum</name>
    <dbReference type="NCBI Taxonomy" id="1766"/>
    <lineage>
        <taxon>Bacteria</taxon>
        <taxon>Bacillati</taxon>
        <taxon>Actinomycetota</taxon>
        <taxon>Actinomycetes</taxon>
        <taxon>Mycobacteriales</taxon>
        <taxon>Mycobacteriaceae</taxon>
        <taxon>Mycolicibacterium</taxon>
    </lineage>
</organism>
<gene>
    <name evidence="1" type="ORF">R4485_09195</name>
</gene>
<comment type="caution">
    <text evidence="1">The sequence shown here is derived from an EMBL/GenBank/DDBJ whole genome shotgun (WGS) entry which is preliminary data.</text>
</comment>
<dbReference type="RefSeq" id="WP_165613834.1">
    <property type="nucleotide sequence ID" value="NZ_JACKTK010000073.1"/>
</dbReference>
<sequence length="55" mass="5658">MGMNVTMGAFHSARTAISAFPLSAGQTITLSGRIAVTIVNIAELPVDPARFALAV</sequence>
<proteinExistence type="predicted"/>
<dbReference type="EMBL" id="JAWLVV010000006">
    <property type="protein sequence ID" value="MDV7290336.1"/>
    <property type="molecule type" value="Genomic_DNA"/>
</dbReference>
<evidence type="ECO:0000313" key="1">
    <source>
        <dbReference type="EMBL" id="MDV7290336.1"/>
    </source>
</evidence>
<name>A0AAE5ABE0_MYCFO</name>
<accession>A0AAE5ABE0</accession>